<dbReference type="EMBL" id="GBRH01251533">
    <property type="protein sequence ID" value="JAD46362.1"/>
    <property type="molecule type" value="Transcribed_RNA"/>
</dbReference>
<dbReference type="AlphaFoldDB" id="A0A0A9AGX4"/>
<name>A0A0A9AGX4_ARUDO</name>
<sequence>MPNHFRFRQIFHSARLDTWLFNFEVRT</sequence>
<reference evidence="1" key="2">
    <citation type="journal article" date="2015" name="Data Brief">
        <title>Shoot transcriptome of the giant reed, Arundo donax.</title>
        <authorList>
            <person name="Barrero R.A."/>
            <person name="Guerrero F.D."/>
            <person name="Moolhuijzen P."/>
            <person name="Goolsby J.A."/>
            <person name="Tidwell J."/>
            <person name="Bellgard S.E."/>
            <person name="Bellgard M.I."/>
        </authorList>
    </citation>
    <scope>NUCLEOTIDE SEQUENCE</scope>
    <source>
        <tissue evidence="1">Shoot tissue taken approximately 20 cm above the soil surface</tissue>
    </source>
</reference>
<proteinExistence type="predicted"/>
<accession>A0A0A9AGX4</accession>
<evidence type="ECO:0000313" key="1">
    <source>
        <dbReference type="EMBL" id="JAD46362.1"/>
    </source>
</evidence>
<organism evidence="1">
    <name type="scientific">Arundo donax</name>
    <name type="common">Giant reed</name>
    <name type="synonym">Donax arundinaceus</name>
    <dbReference type="NCBI Taxonomy" id="35708"/>
    <lineage>
        <taxon>Eukaryota</taxon>
        <taxon>Viridiplantae</taxon>
        <taxon>Streptophyta</taxon>
        <taxon>Embryophyta</taxon>
        <taxon>Tracheophyta</taxon>
        <taxon>Spermatophyta</taxon>
        <taxon>Magnoliopsida</taxon>
        <taxon>Liliopsida</taxon>
        <taxon>Poales</taxon>
        <taxon>Poaceae</taxon>
        <taxon>PACMAD clade</taxon>
        <taxon>Arundinoideae</taxon>
        <taxon>Arundineae</taxon>
        <taxon>Arundo</taxon>
    </lineage>
</organism>
<protein>
    <submittedName>
        <fullName evidence="1">Uncharacterized protein</fullName>
    </submittedName>
</protein>
<reference evidence="1" key="1">
    <citation type="submission" date="2014-09" db="EMBL/GenBank/DDBJ databases">
        <authorList>
            <person name="Magalhaes I.L.F."/>
            <person name="Oliveira U."/>
            <person name="Santos F.R."/>
            <person name="Vidigal T.H.D.A."/>
            <person name="Brescovit A.D."/>
            <person name="Santos A.J."/>
        </authorList>
    </citation>
    <scope>NUCLEOTIDE SEQUENCE</scope>
    <source>
        <tissue evidence="1">Shoot tissue taken approximately 20 cm above the soil surface</tissue>
    </source>
</reference>